<feature type="compositionally biased region" description="Basic residues" evidence="1">
    <location>
        <begin position="133"/>
        <end position="153"/>
    </location>
</feature>
<dbReference type="AlphaFoldDB" id="A0A6J4PSI3"/>
<name>A0A6J4PSI3_9ACTN</name>
<evidence type="ECO:0000256" key="1">
    <source>
        <dbReference type="SAM" id="MobiDB-lite"/>
    </source>
</evidence>
<feature type="region of interest" description="Disordered" evidence="1">
    <location>
        <begin position="1"/>
        <end position="229"/>
    </location>
</feature>
<gene>
    <name evidence="2" type="ORF">AVDCRST_MAG22-2801</name>
</gene>
<reference evidence="2" key="1">
    <citation type="submission" date="2020-02" db="EMBL/GenBank/DDBJ databases">
        <authorList>
            <person name="Meier V. D."/>
        </authorList>
    </citation>
    <scope>NUCLEOTIDE SEQUENCE</scope>
    <source>
        <strain evidence="2">AVDCRST_MAG22</strain>
    </source>
</reference>
<feature type="compositionally biased region" description="Basic residues" evidence="1">
    <location>
        <begin position="66"/>
        <end position="75"/>
    </location>
</feature>
<feature type="compositionally biased region" description="Low complexity" evidence="1">
    <location>
        <begin position="168"/>
        <end position="195"/>
    </location>
</feature>
<feature type="region of interest" description="Disordered" evidence="1">
    <location>
        <begin position="259"/>
        <end position="310"/>
    </location>
</feature>
<feature type="non-terminal residue" evidence="2">
    <location>
        <position position="323"/>
    </location>
</feature>
<feature type="compositionally biased region" description="Basic residues" evidence="1">
    <location>
        <begin position="40"/>
        <end position="52"/>
    </location>
</feature>
<dbReference type="EMBL" id="CADCUV010000127">
    <property type="protein sequence ID" value="CAA9424284.1"/>
    <property type="molecule type" value="Genomic_DNA"/>
</dbReference>
<protein>
    <submittedName>
        <fullName evidence="2">Uncharacterized protein</fullName>
    </submittedName>
</protein>
<feature type="non-terminal residue" evidence="2">
    <location>
        <position position="1"/>
    </location>
</feature>
<evidence type="ECO:0000313" key="2">
    <source>
        <dbReference type="EMBL" id="CAA9424284.1"/>
    </source>
</evidence>
<organism evidence="2">
    <name type="scientific">uncultured Rubrobacteraceae bacterium</name>
    <dbReference type="NCBI Taxonomy" id="349277"/>
    <lineage>
        <taxon>Bacteria</taxon>
        <taxon>Bacillati</taxon>
        <taxon>Actinomycetota</taxon>
        <taxon>Rubrobacteria</taxon>
        <taxon>Rubrobacterales</taxon>
        <taxon>Rubrobacteraceae</taxon>
        <taxon>environmental samples</taxon>
    </lineage>
</organism>
<sequence>DPRQGRPPAHRRRSPRARGGLRGRRGRGQDRRRPVPPQRHPARRPVRRRLGGLHRAGGARPDRHRGTLCRRRHGHRPDGHGRQRGGPPGAGGGRDRPLLGVHGDRLARPPLRDPLDNRPASAVRGRKEERPQRERHRVAPARPRQRHLRHRRERGGSAGPRRRERLGPRPAGRGTPRGGDPLLQQRRRLPLPVRRPAGHGAGLRLPAPRAEPHRGLRGGRLRGRERGRDLQLRRRLHHQRLYRGPRPPAPRRRQGLLRRLQPLPQHKREHPRPVPATGEGLHPHLQRARHPDVAQAQLRRGRRRRIARDGSEALATEQRVYRV</sequence>
<proteinExistence type="predicted"/>
<feature type="compositionally biased region" description="Basic and acidic residues" evidence="1">
    <location>
        <begin position="93"/>
        <end position="116"/>
    </location>
</feature>
<accession>A0A6J4PSI3</accession>
<feature type="compositionally biased region" description="Basic residues" evidence="1">
    <location>
        <begin position="8"/>
        <end position="26"/>
    </location>
</feature>